<proteinExistence type="predicted"/>
<dbReference type="PANTHER" id="PTHR33112:SF1">
    <property type="entry name" value="HETEROKARYON INCOMPATIBILITY DOMAIN-CONTAINING PROTEIN"/>
    <property type="match status" value="1"/>
</dbReference>
<reference evidence="2" key="1">
    <citation type="journal article" date="2023" name="Mol. Phylogenet. Evol.">
        <title>Genome-scale phylogeny and comparative genomics of the fungal order Sordariales.</title>
        <authorList>
            <person name="Hensen N."/>
            <person name="Bonometti L."/>
            <person name="Westerberg I."/>
            <person name="Brannstrom I.O."/>
            <person name="Guillou S."/>
            <person name="Cros-Aarteil S."/>
            <person name="Calhoun S."/>
            <person name="Haridas S."/>
            <person name="Kuo A."/>
            <person name="Mondo S."/>
            <person name="Pangilinan J."/>
            <person name="Riley R."/>
            <person name="LaButti K."/>
            <person name="Andreopoulos B."/>
            <person name="Lipzen A."/>
            <person name="Chen C."/>
            <person name="Yan M."/>
            <person name="Daum C."/>
            <person name="Ng V."/>
            <person name="Clum A."/>
            <person name="Steindorff A."/>
            <person name="Ohm R.A."/>
            <person name="Martin F."/>
            <person name="Silar P."/>
            <person name="Natvig D.O."/>
            <person name="Lalanne C."/>
            <person name="Gautier V."/>
            <person name="Ament-Velasquez S.L."/>
            <person name="Kruys A."/>
            <person name="Hutchinson M.I."/>
            <person name="Powell A.J."/>
            <person name="Barry K."/>
            <person name="Miller A.N."/>
            <person name="Grigoriev I.V."/>
            <person name="Debuchy R."/>
            <person name="Gladieux P."/>
            <person name="Hiltunen Thoren M."/>
            <person name="Johannesson H."/>
        </authorList>
    </citation>
    <scope>NUCLEOTIDE SEQUENCE</scope>
    <source>
        <strain evidence="2">PSN324</strain>
    </source>
</reference>
<dbReference type="EMBL" id="MU864973">
    <property type="protein sequence ID" value="KAK4462373.1"/>
    <property type="molecule type" value="Genomic_DNA"/>
</dbReference>
<reference evidence="2" key="2">
    <citation type="submission" date="2023-06" db="EMBL/GenBank/DDBJ databases">
        <authorList>
            <consortium name="Lawrence Berkeley National Laboratory"/>
            <person name="Mondo S.J."/>
            <person name="Hensen N."/>
            <person name="Bonometti L."/>
            <person name="Westerberg I."/>
            <person name="Brannstrom I.O."/>
            <person name="Guillou S."/>
            <person name="Cros-Aarteil S."/>
            <person name="Calhoun S."/>
            <person name="Haridas S."/>
            <person name="Kuo A."/>
            <person name="Pangilinan J."/>
            <person name="Riley R."/>
            <person name="Labutti K."/>
            <person name="Andreopoulos B."/>
            <person name="Lipzen A."/>
            <person name="Chen C."/>
            <person name="Yanf M."/>
            <person name="Daum C."/>
            <person name="Ng V."/>
            <person name="Clum A."/>
            <person name="Steindorff A."/>
            <person name="Ohm R."/>
            <person name="Martin F."/>
            <person name="Silar P."/>
            <person name="Natvig D."/>
            <person name="Lalanne C."/>
            <person name="Gautier V."/>
            <person name="Ament-Velasquez S.L."/>
            <person name="Kruys A."/>
            <person name="Hutchinson M.I."/>
            <person name="Powell A.J."/>
            <person name="Barry K."/>
            <person name="Miller A.N."/>
            <person name="Grigoriev I.V."/>
            <person name="Debuchy R."/>
            <person name="Gladieux P."/>
            <person name="Thoren M.H."/>
            <person name="Johannesson H."/>
        </authorList>
    </citation>
    <scope>NUCLEOTIDE SEQUENCE</scope>
    <source>
        <strain evidence="2">PSN324</strain>
    </source>
</reference>
<protein>
    <submittedName>
        <fullName evidence="2">Heterokaryon incompatibility protein-domain-containing protein</fullName>
    </submittedName>
</protein>
<comment type="caution">
    <text evidence="2">The sequence shown here is derived from an EMBL/GenBank/DDBJ whole genome shotgun (WGS) entry which is preliminary data.</text>
</comment>
<evidence type="ECO:0000313" key="2">
    <source>
        <dbReference type="EMBL" id="KAK4462373.1"/>
    </source>
</evidence>
<keyword evidence="3" id="KW-1185">Reference proteome</keyword>
<dbReference type="InterPro" id="IPR010730">
    <property type="entry name" value="HET"/>
</dbReference>
<evidence type="ECO:0000259" key="1">
    <source>
        <dbReference type="Pfam" id="PF06985"/>
    </source>
</evidence>
<name>A0AAV9HRY7_9PEZI</name>
<gene>
    <name evidence="2" type="ORF">QBC42DRAFT_201409</name>
</gene>
<accession>A0AAV9HRY7</accession>
<sequence>MESQIRGSTSRTATGDIYNQYKREKPELCAKCNRVDWLDLKNTIDRPEGYRILDIGTGKSLSDSACVFCRMVAGLLPSSPGNTGKRYQVRGFVNPDALIHENNGRVPRRMASVLLGVLEVPFTDLGGPYALYEQCQKHGFIMVVENDAKDATDAEYWVRPQIIHPVGIDFTVLKSWLSHCRASHDGSPTCQSPSHPNTAGLHVIDCLTRSLVPAPDDCEYVTLSYVWGPQQQQQAISADGPALNDKVPLVVEDSISVTVSLGFRYLWIDRYCINQQDDQKHMQISQMDQIYAHSVLTIVAAAGEDAEYGLPGVSTRSRPKQKVATSKQILPRRWNRNVTFLQLPPHPAQTIKSSVWATRGWTYQEGILAQRRIIFSDHQVSYLCNQSHWCESMKQAEMDTHSSTVPLFQPWIVPESRSVWPFLGFCAGASMISEYTSRNISFDSDALNAFVGILSSLEKMPVPKYHIWGVMHHGPPDNLKPLLNLAWHHKNPVPRRAGFPSWSWTGWKGTVHHNCPQVQTSPCNDGNLVSLKACLETNNHYEPLDKLFGAEFAQRGTLRSFRPSICLQVRAWIVRLSLLNLIIDPGRKESTEFHIVNPWGWVSEGKTNQESGIHCRLELNSAIDLLAPVRMDSSSVPEQNVCGMFLGNLEQRDETPQNFYCLNRIMVLEKFGEHYERIGLVMFEHGDRSLIYQDKMKGEILDEVVFTAEQGLSKWYDEGEMKEFLLK</sequence>
<organism evidence="2 3">
    <name type="scientific">Cladorrhinum samala</name>
    <dbReference type="NCBI Taxonomy" id="585594"/>
    <lineage>
        <taxon>Eukaryota</taxon>
        <taxon>Fungi</taxon>
        <taxon>Dikarya</taxon>
        <taxon>Ascomycota</taxon>
        <taxon>Pezizomycotina</taxon>
        <taxon>Sordariomycetes</taxon>
        <taxon>Sordariomycetidae</taxon>
        <taxon>Sordariales</taxon>
        <taxon>Podosporaceae</taxon>
        <taxon>Cladorrhinum</taxon>
    </lineage>
</organism>
<dbReference type="Proteomes" id="UP001321749">
    <property type="component" value="Unassembled WGS sequence"/>
</dbReference>
<feature type="domain" description="Heterokaryon incompatibility" evidence="1">
    <location>
        <begin position="220"/>
        <end position="365"/>
    </location>
</feature>
<dbReference type="AlphaFoldDB" id="A0AAV9HRY7"/>
<dbReference type="Pfam" id="PF06985">
    <property type="entry name" value="HET"/>
    <property type="match status" value="1"/>
</dbReference>
<evidence type="ECO:0000313" key="3">
    <source>
        <dbReference type="Proteomes" id="UP001321749"/>
    </source>
</evidence>
<dbReference type="PANTHER" id="PTHR33112">
    <property type="entry name" value="DOMAIN PROTEIN, PUTATIVE-RELATED"/>
    <property type="match status" value="1"/>
</dbReference>